<dbReference type="Proteomes" id="UP001176941">
    <property type="component" value="Chromosome 7"/>
</dbReference>
<keyword evidence="2" id="KW-1185">Reference proteome</keyword>
<evidence type="ECO:0000313" key="2">
    <source>
        <dbReference type="Proteomes" id="UP001176941"/>
    </source>
</evidence>
<organism evidence="1 2">
    <name type="scientific">Rangifer tarandus platyrhynchus</name>
    <name type="common">Svalbard reindeer</name>
    <dbReference type="NCBI Taxonomy" id="3082113"/>
    <lineage>
        <taxon>Eukaryota</taxon>
        <taxon>Metazoa</taxon>
        <taxon>Chordata</taxon>
        <taxon>Craniata</taxon>
        <taxon>Vertebrata</taxon>
        <taxon>Euteleostomi</taxon>
        <taxon>Mammalia</taxon>
        <taxon>Eutheria</taxon>
        <taxon>Laurasiatheria</taxon>
        <taxon>Artiodactyla</taxon>
        <taxon>Ruminantia</taxon>
        <taxon>Pecora</taxon>
        <taxon>Cervidae</taxon>
        <taxon>Odocoileinae</taxon>
        <taxon>Rangifer</taxon>
    </lineage>
</organism>
<dbReference type="EMBL" id="OX459943">
    <property type="protein sequence ID" value="CAI9178332.1"/>
    <property type="molecule type" value="Genomic_DNA"/>
</dbReference>
<sequence>MLNRGRFPSHKLLLYLSAGCWWGWEQDELIYCLGKTKPNRDFPLSSCGCTGGFRKLSCERPCTLLQSSAQRSRASLYVCFPDVSASVCGPFYPSSRGREPRGAALV</sequence>
<protein>
    <submittedName>
        <fullName evidence="1">Uncharacterized protein</fullName>
    </submittedName>
</protein>
<proteinExistence type="predicted"/>
<reference evidence="1" key="1">
    <citation type="submission" date="2023-04" db="EMBL/GenBank/DDBJ databases">
        <authorList>
            <consortium name="ELIXIR-Norway"/>
        </authorList>
    </citation>
    <scope>NUCLEOTIDE SEQUENCE [LARGE SCALE GENOMIC DNA]</scope>
</reference>
<name>A0ABN9A007_RANTA</name>
<gene>
    <name evidence="1" type="ORF">MRATA1EN1_LOCUS27294</name>
</gene>
<evidence type="ECO:0000313" key="1">
    <source>
        <dbReference type="EMBL" id="CAI9178332.1"/>
    </source>
</evidence>
<accession>A0ABN9A007</accession>